<feature type="region of interest" description="Disordered" evidence="1">
    <location>
        <begin position="1"/>
        <end position="46"/>
    </location>
</feature>
<keyword evidence="3" id="KW-1185">Reference proteome</keyword>
<comment type="caution">
    <text evidence="2">The sequence shown here is derived from an EMBL/GenBank/DDBJ whole genome shotgun (WGS) entry which is preliminary data.</text>
</comment>
<evidence type="ECO:0000256" key="1">
    <source>
        <dbReference type="SAM" id="MobiDB-lite"/>
    </source>
</evidence>
<feature type="compositionally biased region" description="Basic residues" evidence="1">
    <location>
        <begin position="1"/>
        <end position="12"/>
    </location>
</feature>
<accession>A0ABP8PE65</accession>
<dbReference type="InterPro" id="IPR045522">
    <property type="entry name" value="DUF6474"/>
</dbReference>
<gene>
    <name evidence="2" type="ORF">GCM10023094_38430</name>
</gene>
<dbReference type="EMBL" id="BAABFB010000059">
    <property type="protein sequence ID" value="GAA4484717.1"/>
    <property type="molecule type" value="Genomic_DNA"/>
</dbReference>
<sequence>MGLFRKRKTRATRRAEAKALKHKAKLEVKHGARNERRKLRAEAKSAKKVEKAQLATLKAQEKAANRSAFSVSQIRRYLGIARLLTPVLAPLVYRGTVLMRAQLDQQRAHRLGVAPEELGSYTGHGARLSARIAGAERSADQIAKQFPDAETAQFTSAIRGRLAELDTAVHAAEQMPIQRRRSAHHAISAELDGVEADLLARLGVH</sequence>
<evidence type="ECO:0000313" key="2">
    <source>
        <dbReference type="EMBL" id="GAA4484717.1"/>
    </source>
</evidence>
<name>A0ABP8PE65_9NOCA</name>
<dbReference type="Pfam" id="PF20079">
    <property type="entry name" value="DUF6474"/>
    <property type="match status" value="1"/>
</dbReference>
<protein>
    <submittedName>
        <fullName evidence="2">DUF6474 family protein</fullName>
    </submittedName>
</protein>
<proteinExistence type="predicted"/>
<reference evidence="3" key="1">
    <citation type="journal article" date="2019" name="Int. J. Syst. Evol. Microbiol.">
        <title>The Global Catalogue of Microorganisms (GCM) 10K type strain sequencing project: providing services to taxonomists for standard genome sequencing and annotation.</title>
        <authorList>
            <consortium name="The Broad Institute Genomics Platform"/>
            <consortium name="The Broad Institute Genome Sequencing Center for Infectious Disease"/>
            <person name="Wu L."/>
            <person name="Ma J."/>
        </authorList>
    </citation>
    <scope>NUCLEOTIDE SEQUENCE [LARGE SCALE GENOMIC DNA]</scope>
    <source>
        <strain evidence="3">JCM 32206</strain>
    </source>
</reference>
<dbReference type="Proteomes" id="UP001501183">
    <property type="component" value="Unassembled WGS sequence"/>
</dbReference>
<evidence type="ECO:0000313" key="3">
    <source>
        <dbReference type="Proteomes" id="UP001501183"/>
    </source>
</evidence>
<dbReference type="RefSeq" id="WP_345348665.1">
    <property type="nucleotide sequence ID" value="NZ_BAABFB010000059.1"/>
</dbReference>
<feature type="compositionally biased region" description="Basic and acidic residues" evidence="1">
    <location>
        <begin position="13"/>
        <end position="46"/>
    </location>
</feature>
<organism evidence="2 3">
    <name type="scientific">Rhodococcus olei</name>
    <dbReference type="NCBI Taxonomy" id="2161675"/>
    <lineage>
        <taxon>Bacteria</taxon>
        <taxon>Bacillati</taxon>
        <taxon>Actinomycetota</taxon>
        <taxon>Actinomycetes</taxon>
        <taxon>Mycobacteriales</taxon>
        <taxon>Nocardiaceae</taxon>
        <taxon>Rhodococcus</taxon>
    </lineage>
</organism>